<reference evidence="2" key="1">
    <citation type="journal article" date="2019" name="Int. J. Syst. Evol. Microbiol.">
        <title>The Global Catalogue of Microorganisms (GCM) 10K type strain sequencing project: providing services to taxonomists for standard genome sequencing and annotation.</title>
        <authorList>
            <consortium name="The Broad Institute Genomics Platform"/>
            <consortium name="The Broad Institute Genome Sequencing Center for Infectious Disease"/>
            <person name="Wu L."/>
            <person name="Ma J."/>
        </authorList>
    </citation>
    <scope>NUCLEOTIDE SEQUENCE [LARGE SCALE GENOMIC DNA]</scope>
    <source>
        <strain evidence="2">KCTC 52473</strain>
    </source>
</reference>
<dbReference type="InterPro" id="IPR036249">
    <property type="entry name" value="Thioredoxin-like_sf"/>
</dbReference>
<accession>A0ABV7FT88</accession>
<gene>
    <name evidence="1" type="ORF">ACFOHL_08585</name>
</gene>
<name>A0ABV7FT88_9ALTE</name>
<dbReference type="RefSeq" id="WP_376919811.1">
    <property type="nucleotide sequence ID" value="NZ_JBHRSW010000014.1"/>
</dbReference>
<sequence>MKLTLFTGPHCGLCDQAKSLLNTLRIDELDIDEKNVRECVDLYHLYGARIPVIKRHDTLDELAWPFDLEQLKTFLQ</sequence>
<evidence type="ECO:0000313" key="1">
    <source>
        <dbReference type="EMBL" id="MFC3121676.1"/>
    </source>
</evidence>
<protein>
    <submittedName>
        <fullName evidence="1">Glutaredoxin family protein</fullName>
    </submittedName>
</protein>
<organism evidence="1 2">
    <name type="scientific">Agaribacter flavus</name>
    <dbReference type="NCBI Taxonomy" id="1902781"/>
    <lineage>
        <taxon>Bacteria</taxon>
        <taxon>Pseudomonadati</taxon>
        <taxon>Pseudomonadota</taxon>
        <taxon>Gammaproteobacteria</taxon>
        <taxon>Alteromonadales</taxon>
        <taxon>Alteromonadaceae</taxon>
        <taxon>Agaribacter</taxon>
    </lineage>
</organism>
<dbReference type="Pfam" id="PF05768">
    <property type="entry name" value="Glrx-like"/>
    <property type="match status" value="1"/>
</dbReference>
<proteinExistence type="predicted"/>
<comment type="caution">
    <text evidence="1">The sequence shown here is derived from an EMBL/GenBank/DDBJ whole genome shotgun (WGS) entry which is preliminary data.</text>
</comment>
<dbReference type="InterPro" id="IPR008554">
    <property type="entry name" value="Glutaredoxin-like"/>
</dbReference>
<keyword evidence="2" id="KW-1185">Reference proteome</keyword>
<dbReference type="SUPFAM" id="SSF52833">
    <property type="entry name" value="Thioredoxin-like"/>
    <property type="match status" value="1"/>
</dbReference>
<dbReference type="Gene3D" id="3.40.30.10">
    <property type="entry name" value="Glutaredoxin"/>
    <property type="match status" value="1"/>
</dbReference>
<evidence type="ECO:0000313" key="2">
    <source>
        <dbReference type="Proteomes" id="UP001595478"/>
    </source>
</evidence>
<dbReference type="Proteomes" id="UP001595478">
    <property type="component" value="Unassembled WGS sequence"/>
</dbReference>
<dbReference type="EMBL" id="JBHRSW010000014">
    <property type="protein sequence ID" value="MFC3121676.1"/>
    <property type="molecule type" value="Genomic_DNA"/>
</dbReference>